<proteinExistence type="inferred from homology"/>
<dbReference type="PROSITE" id="PS50106">
    <property type="entry name" value="PDZ"/>
    <property type="match status" value="1"/>
</dbReference>
<feature type="compositionally biased region" description="Polar residues" evidence="4">
    <location>
        <begin position="44"/>
        <end position="59"/>
    </location>
</feature>
<keyword evidence="3" id="KW-0378">Hydrolase</keyword>
<dbReference type="Gene3D" id="2.40.10.10">
    <property type="entry name" value="Trypsin-like serine proteases"/>
    <property type="match status" value="2"/>
</dbReference>
<dbReference type="GO" id="GO:0006508">
    <property type="term" value="P:proteolysis"/>
    <property type="evidence" value="ECO:0007669"/>
    <property type="project" value="UniProtKB-KW"/>
</dbReference>
<dbReference type="InterPro" id="IPR043504">
    <property type="entry name" value="Peptidase_S1_PA_chymotrypsin"/>
</dbReference>
<reference evidence="7 8" key="1">
    <citation type="submission" date="2016-10" db="EMBL/GenBank/DDBJ databases">
        <authorList>
            <person name="de Groot N.N."/>
        </authorList>
    </citation>
    <scope>NUCLEOTIDE SEQUENCE [LARGE SCALE GENOMIC DNA]</scope>
    <source>
        <strain evidence="7 8">DSM 1283</strain>
    </source>
</reference>
<dbReference type="Proteomes" id="UP000198806">
    <property type="component" value="Unassembled WGS sequence"/>
</dbReference>
<gene>
    <name evidence="7" type="ORF">SAMN04489757_10728</name>
</gene>
<dbReference type="InterPro" id="IPR001940">
    <property type="entry name" value="Peptidase_S1C"/>
</dbReference>
<dbReference type="Pfam" id="PF13365">
    <property type="entry name" value="Trypsin_2"/>
    <property type="match status" value="1"/>
</dbReference>
<dbReference type="Gene3D" id="2.30.42.10">
    <property type="match status" value="1"/>
</dbReference>
<evidence type="ECO:0000313" key="8">
    <source>
        <dbReference type="Proteomes" id="UP000198806"/>
    </source>
</evidence>
<dbReference type="EMBL" id="FOWD01000007">
    <property type="protein sequence ID" value="SFO03576.1"/>
    <property type="molecule type" value="Genomic_DNA"/>
</dbReference>
<evidence type="ECO:0000259" key="6">
    <source>
        <dbReference type="PROSITE" id="PS50106"/>
    </source>
</evidence>
<evidence type="ECO:0000313" key="7">
    <source>
        <dbReference type="EMBL" id="SFO03576.1"/>
    </source>
</evidence>
<dbReference type="PANTHER" id="PTHR43343">
    <property type="entry name" value="PEPTIDASE S12"/>
    <property type="match status" value="1"/>
</dbReference>
<evidence type="ECO:0000256" key="4">
    <source>
        <dbReference type="SAM" id="MobiDB-lite"/>
    </source>
</evidence>
<dbReference type="InterPro" id="IPR001478">
    <property type="entry name" value="PDZ"/>
</dbReference>
<organism evidence="7 8">
    <name type="scientific">Anaerocolumna aminovalerica</name>
    <dbReference type="NCBI Taxonomy" id="1527"/>
    <lineage>
        <taxon>Bacteria</taxon>
        <taxon>Bacillati</taxon>
        <taxon>Bacillota</taxon>
        <taxon>Clostridia</taxon>
        <taxon>Lachnospirales</taxon>
        <taxon>Lachnospiraceae</taxon>
        <taxon>Anaerocolumna</taxon>
    </lineage>
</organism>
<keyword evidence="5" id="KW-0472">Membrane</keyword>
<comment type="similarity">
    <text evidence="1">Belongs to the peptidase S1C family.</text>
</comment>
<sequence length="546" mass="58709">MDEFNKNQNFNDDTNQPDKNLNNETVKDESIKIERVNGDIIKDTTINNEKTINTPSYSGEVSDMKDNDSLNTANENTGAGNKNQSIPYSFWAEQISSNKNEQKNTYAGPTPSGQAKGSSEQPKHSSQASSNNGNVKKKPGFFRKAAAVICAAVVFGVVAGGTFIGVNELYYKINPNAKAFSLSAGIKGLENKLNLDIPKDSDLKIPTTTVSEGMIQQRTDITDVVESTMPSIVTITGTFTKTFDWFGQQYSEPNEGSGSGIIVGQNDKELLIATNNHVVEGANPIKVTFIDDTQAEAVIKGRDSIADLAVISIDISTISKETLGAIKIAKLGDSDSVKVGQMAVAIGNALGYGQSVTVGYISAKDREVKVDNNTMVLLQTDAAINPGNSGGALLNTKGEVIGINSVKYASSEVEGMGYAIPISRAVPIISELMNREVIKDEEKGYLGVYIEPITEAVMEAYNWPSGVYVRGVIEGGSADKAGIVIGDIITKVNDTEVSSTTQLQEKVSSYRAGTDIKLSIMRMQDGKYVEKEITVNLVSKQVFEEK</sequence>
<dbReference type="InterPro" id="IPR009003">
    <property type="entry name" value="Peptidase_S1_PA"/>
</dbReference>
<accession>A0A1I5DWH9</accession>
<dbReference type="GO" id="GO:0004252">
    <property type="term" value="F:serine-type endopeptidase activity"/>
    <property type="evidence" value="ECO:0007669"/>
    <property type="project" value="InterPro"/>
</dbReference>
<protein>
    <submittedName>
        <fullName evidence="7">Serine protease Do</fullName>
    </submittedName>
</protein>
<dbReference type="PANTHER" id="PTHR43343:SF3">
    <property type="entry name" value="PROTEASE DO-LIKE 8, CHLOROPLASTIC"/>
    <property type="match status" value="1"/>
</dbReference>
<feature type="region of interest" description="Disordered" evidence="4">
    <location>
        <begin position="1"/>
        <end position="85"/>
    </location>
</feature>
<keyword evidence="5" id="KW-1133">Transmembrane helix</keyword>
<dbReference type="InterPro" id="IPR036034">
    <property type="entry name" value="PDZ_sf"/>
</dbReference>
<keyword evidence="2 7" id="KW-0645">Protease</keyword>
<evidence type="ECO:0000256" key="1">
    <source>
        <dbReference type="ARBA" id="ARBA00010541"/>
    </source>
</evidence>
<name>A0A1I5DWH9_9FIRM</name>
<dbReference type="SUPFAM" id="SSF50156">
    <property type="entry name" value="PDZ domain-like"/>
    <property type="match status" value="1"/>
</dbReference>
<evidence type="ECO:0000256" key="5">
    <source>
        <dbReference type="SAM" id="Phobius"/>
    </source>
</evidence>
<dbReference type="PRINTS" id="PR00834">
    <property type="entry name" value="PROTEASES2C"/>
</dbReference>
<keyword evidence="8" id="KW-1185">Reference proteome</keyword>
<feature type="compositionally biased region" description="Polar residues" evidence="4">
    <location>
        <begin position="1"/>
        <end position="24"/>
    </location>
</feature>
<evidence type="ECO:0000256" key="3">
    <source>
        <dbReference type="ARBA" id="ARBA00022801"/>
    </source>
</evidence>
<dbReference type="STRING" id="1527.SAMN04489757_10728"/>
<feature type="domain" description="PDZ" evidence="6">
    <location>
        <begin position="434"/>
        <end position="524"/>
    </location>
</feature>
<keyword evidence="5" id="KW-0812">Transmembrane</keyword>
<dbReference type="OrthoDB" id="9758917at2"/>
<feature type="compositionally biased region" description="Polar residues" evidence="4">
    <location>
        <begin position="69"/>
        <end position="85"/>
    </location>
</feature>
<feature type="compositionally biased region" description="Polar residues" evidence="4">
    <location>
        <begin position="100"/>
        <end position="134"/>
    </location>
</feature>
<feature type="region of interest" description="Disordered" evidence="4">
    <location>
        <begin position="100"/>
        <end position="136"/>
    </location>
</feature>
<dbReference type="Pfam" id="PF13180">
    <property type="entry name" value="PDZ_2"/>
    <property type="match status" value="1"/>
</dbReference>
<dbReference type="SMART" id="SM00228">
    <property type="entry name" value="PDZ"/>
    <property type="match status" value="1"/>
</dbReference>
<dbReference type="SUPFAM" id="SSF50494">
    <property type="entry name" value="Trypsin-like serine proteases"/>
    <property type="match status" value="1"/>
</dbReference>
<feature type="compositionally biased region" description="Basic and acidic residues" evidence="4">
    <location>
        <begin position="25"/>
        <end position="42"/>
    </location>
</feature>
<dbReference type="AlphaFoldDB" id="A0A1I5DWH9"/>
<evidence type="ECO:0000256" key="2">
    <source>
        <dbReference type="ARBA" id="ARBA00022670"/>
    </source>
</evidence>
<dbReference type="InterPro" id="IPR051201">
    <property type="entry name" value="Chloro_Bact_Ser_Proteases"/>
</dbReference>
<feature type="transmembrane region" description="Helical" evidence="5">
    <location>
        <begin position="145"/>
        <end position="166"/>
    </location>
</feature>
<dbReference type="RefSeq" id="WP_091685143.1">
    <property type="nucleotide sequence ID" value="NZ_BAABFM010000010.1"/>
</dbReference>